<keyword evidence="2" id="KW-1133">Transmembrane helix</keyword>
<organism evidence="3 4">
    <name type="scientific">Morchella conica CCBAS932</name>
    <dbReference type="NCBI Taxonomy" id="1392247"/>
    <lineage>
        <taxon>Eukaryota</taxon>
        <taxon>Fungi</taxon>
        <taxon>Dikarya</taxon>
        <taxon>Ascomycota</taxon>
        <taxon>Pezizomycotina</taxon>
        <taxon>Pezizomycetes</taxon>
        <taxon>Pezizales</taxon>
        <taxon>Morchellaceae</taxon>
        <taxon>Morchella</taxon>
    </lineage>
</organism>
<keyword evidence="2" id="KW-0472">Membrane</keyword>
<dbReference type="Proteomes" id="UP000277580">
    <property type="component" value="Unassembled WGS sequence"/>
</dbReference>
<dbReference type="InParanoid" id="A0A3N4KEW9"/>
<proteinExistence type="predicted"/>
<feature type="transmembrane region" description="Helical" evidence="2">
    <location>
        <begin position="46"/>
        <end position="67"/>
    </location>
</feature>
<evidence type="ECO:0000256" key="2">
    <source>
        <dbReference type="SAM" id="Phobius"/>
    </source>
</evidence>
<keyword evidence="4" id="KW-1185">Reference proteome</keyword>
<dbReference type="EMBL" id="ML119156">
    <property type="protein sequence ID" value="RPB09037.1"/>
    <property type="molecule type" value="Genomic_DNA"/>
</dbReference>
<reference evidence="3 4" key="1">
    <citation type="journal article" date="2018" name="Nat. Ecol. Evol.">
        <title>Pezizomycetes genomes reveal the molecular basis of ectomycorrhizal truffle lifestyle.</title>
        <authorList>
            <person name="Murat C."/>
            <person name="Payen T."/>
            <person name="Noel B."/>
            <person name="Kuo A."/>
            <person name="Morin E."/>
            <person name="Chen J."/>
            <person name="Kohler A."/>
            <person name="Krizsan K."/>
            <person name="Balestrini R."/>
            <person name="Da Silva C."/>
            <person name="Montanini B."/>
            <person name="Hainaut M."/>
            <person name="Levati E."/>
            <person name="Barry K.W."/>
            <person name="Belfiori B."/>
            <person name="Cichocki N."/>
            <person name="Clum A."/>
            <person name="Dockter R.B."/>
            <person name="Fauchery L."/>
            <person name="Guy J."/>
            <person name="Iotti M."/>
            <person name="Le Tacon F."/>
            <person name="Lindquist E.A."/>
            <person name="Lipzen A."/>
            <person name="Malagnac F."/>
            <person name="Mello A."/>
            <person name="Molinier V."/>
            <person name="Miyauchi S."/>
            <person name="Poulain J."/>
            <person name="Riccioni C."/>
            <person name="Rubini A."/>
            <person name="Sitrit Y."/>
            <person name="Splivallo R."/>
            <person name="Traeger S."/>
            <person name="Wang M."/>
            <person name="Zifcakova L."/>
            <person name="Wipf D."/>
            <person name="Zambonelli A."/>
            <person name="Paolocci F."/>
            <person name="Nowrousian M."/>
            <person name="Ottonello S."/>
            <person name="Baldrian P."/>
            <person name="Spatafora J.W."/>
            <person name="Henrissat B."/>
            <person name="Nagy L.G."/>
            <person name="Aury J.M."/>
            <person name="Wincker P."/>
            <person name="Grigoriev I.V."/>
            <person name="Bonfante P."/>
            <person name="Martin F.M."/>
        </authorList>
    </citation>
    <scope>NUCLEOTIDE SEQUENCE [LARGE SCALE GENOMIC DNA]</scope>
    <source>
        <strain evidence="3 4">CCBAS932</strain>
    </source>
</reference>
<evidence type="ECO:0000313" key="4">
    <source>
        <dbReference type="Proteomes" id="UP000277580"/>
    </source>
</evidence>
<keyword evidence="2" id="KW-0812">Transmembrane</keyword>
<name>A0A3N4KEW9_9PEZI</name>
<accession>A0A3N4KEW9</accession>
<feature type="coiled-coil region" evidence="1">
    <location>
        <begin position="135"/>
        <end position="162"/>
    </location>
</feature>
<keyword evidence="1" id="KW-0175">Coiled coil</keyword>
<evidence type="ECO:0000256" key="1">
    <source>
        <dbReference type="SAM" id="Coils"/>
    </source>
</evidence>
<protein>
    <submittedName>
        <fullName evidence="3">Uncharacterized protein</fullName>
    </submittedName>
</protein>
<sequence length="436" mass="50023">MFPPLSERTATCSTHAKSDVYDGYHRVTQVKYDEDNGRHRSALSYVFNYWLLFNILVGAVSFLPSLFACLFNTRRLIFASAHFFQKYQTSRMPPLSSKASAGKTWETRLEEREALSAMKSIGKELNEDEETTIVKEKYEKPIEKMKGRVERLKRREKRNKKLREKRHPAFGEHLLPDPLFDIIGAGKTIYDTATNWGSRAWSIVSTWARLDPQPYADTGFYMDNEFSKSTESVSSQDSWFDDSWSISETRTPSVFGEFEDGNVDSSGDSAEDGPEWWRRKATTIDSENPMSLNSPKSSFFVMTESQEVPTDMYGTQESRLDLLSPNPARDFTKPDYTWESLLLGKEYQLYNPVVRVFNDPKDIMSSPHGYKKRWAADFGTPSVSIHDPFSGTWLQVSMVAVGGVAVVFLGLRIWKRKDAKEAKRDVYRKKVAENLK</sequence>
<evidence type="ECO:0000313" key="3">
    <source>
        <dbReference type="EMBL" id="RPB09037.1"/>
    </source>
</evidence>
<dbReference type="OrthoDB" id="10330411at2759"/>
<gene>
    <name evidence="3" type="ORF">P167DRAFT_567559</name>
</gene>
<feature type="transmembrane region" description="Helical" evidence="2">
    <location>
        <begin position="393"/>
        <end position="414"/>
    </location>
</feature>
<dbReference type="AlphaFoldDB" id="A0A3N4KEW9"/>